<gene>
    <name evidence="1" type="ORF">BN873_10098</name>
</gene>
<reference evidence="1" key="2">
    <citation type="submission" date="2014-03" db="EMBL/GenBank/DDBJ databases">
        <title>Candidatus Competibacter-lineage genomes retrieved from metagenomes reveal functional metabolic diversity.</title>
        <authorList>
            <person name="McIlroy S.J."/>
            <person name="Albertsen M."/>
            <person name="Andresen E.K."/>
            <person name="Saunders A.M."/>
            <person name="Kristiansen R."/>
            <person name="Stokholm-Bjerregaard M."/>
            <person name="Nielsen K.L."/>
            <person name="Nielsen P.H."/>
        </authorList>
    </citation>
    <scope>NUCLEOTIDE SEQUENCE</scope>
    <source>
        <strain evidence="1">Run_A_D11</strain>
    </source>
</reference>
<reference evidence="1" key="1">
    <citation type="submission" date="2013-07" db="EMBL/GenBank/DDBJ databases">
        <authorList>
            <person name="McIlroy S."/>
        </authorList>
    </citation>
    <scope>NUCLEOTIDE SEQUENCE [LARGE SCALE GENOMIC DNA]</scope>
    <source>
        <strain evidence="1">Run_A_D11</strain>
    </source>
</reference>
<dbReference type="AlphaFoldDB" id="W6M0A0"/>
<accession>W6M0A0</accession>
<dbReference type="Proteomes" id="UP000035760">
    <property type="component" value="Unassembled WGS sequence"/>
</dbReference>
<evidence type="ECO:0000313" key="2">
    <source>
        <dbReference type="Proteomes" id="UP000035760"/>
    </source>
</evidence>
<comment type="caution">
    <text evidence="1">The sequence shown here is derived from an EMBL/GenBank/DDBJ whole genome shotgun (WGS) entry which is preliminary data.</text>
</comment>
<name>W6M0A0_9GAMM</name>
<protein>
    <submittedName>
        <fullName evidence="1">Uncharacterized protein</fullName>
    </submittedName>
</protein>
<sequence>MATISNPSTELSHYAGVLALELDAEQSDPNGVPPAPLDVATATALAGHLAKDLERILGHIDPLGLILVGALYDQTEILRPGFPLTKALAALYKGSSPSPDFKPQLIALGSDRGFFPVAAINPLRRPGSGPLLLLPFCFVGQANAIADLARIMEDILLQSGEVSQATREAVQQMFNLTILNVSFATLSDLCALLRVQLESNELLPLWRLLEHGWFEKDEICTVTLEPGNYFIAEKDDVHTLFYTFDDWAQFGPGQDLPATTLGSGYGRWTRAQRLYTLALELYGVHVRTVLANPPLTATLAGAEGAAAVAALREIPCLSGDFLVEAVFQNDSENTEQQILITNQVDLELGTLAYTVTSLDAAGKLLRLEHHYPLNPEGLKVIIDRLRQRGAEQGAQRRVLHPGQLVYSETGRSLRAAAETDVAVQTGKLH</sequence>
<proteinExistence type="predicted"/>
<dbReference type="RefSeq" id="WP_048669903.1">
    <property type="nucleotide sequence ID" value="NZ_CBTJ020000001.1"/>
</dbReference>
<keyword evidence="2" id="KW-1185">Reference proteome</keyword>
<dbReference type="EMBL" id="CBTJ020000001">
    <property type="protein sequence ID" value="CDI00842.1"/>
    <property type="molecule type" value="Genomic_DNA"/>
</dbReference>
<organism evidence="1 2">
    <name type="scientific">Candidatus Competibacter denitrificans Run_A_D11</name>
    <dbReference type="NCBI Taxonomy" id="1400863"/>
    <lineage>
        <taxon>Bacteria</taxon>
        <taxon>Pseudomonadati</taxon>
        <taxon>Pseudomonadota</taxon>
        <taxon>Gammaproteobacteria</taxon>
        <taxon>Candidatus Competibacteraceae</taxon>
        <taxon>Candidatus Competibacter</taxon>
    </lineage>
</organism>
<evidence type="ECO:0000313" key="1">
    <source>
        <dbReference type="EMBL" id="CDI00842.1"/>
    </source>
</evidence>
<dbReference type="OrthoDB" id="7055931at2"/>